<dbReference type="AlphaFoldDB" id="A0A8S1JF48"/>
<dbReference type="InterPro" id="IPR036873">
    <property type="entry name" value="Rhodanese-like_dom_sf"/>
</dbReference>
<keyword evidence="2" id="KW-1185">Reference proteome</keyword>
<gene>
    <name evidence="1" type="ORF">OSTQU699_LOCUS10343</name>
</gene>
<sequence length="139" mass="15554">MFTSKLMFNMFPFLQGHIPESLNIPLYDLIEGWSPFKIGKRLSFLMFGKIDGTEMQEDFLNVCADMCDPEKGITLVCGVGFTSPENPGDFAGFATRWECSQNRARIHPPVENAWRILASAIMQLLRHLTPERSAASGPG</sequence>
<accession>A0A8S1JF48</accession>
<dbReference type="EMBL" id="CAJHUC010002996">
    <property type="protein sequence ID" value="CAD7704988.1"/>
    <property type="molecule type" value="Genomic_DNA"/>
</dbReference>
<comment type="caution">
    <text evidence="1">The sequence shown here is derived from an EMBL/GenBank/DDBJ whole genome shotgun (WGS) entry which is preliminary data.</text>
</comment>
<protein>
    <submittedName>
        <fullName evidence="1">Uncharacterized protein</fullName>
    </submittedName>
</protein>
<organism evidence="1 2">
    <name type="scientific">Ostreobium quekettii</name>
    <dbReference type="NCBI Taxonomy" id="121088"/>
    <lineage>
        <taxon>Eukaryota</taxon>
        <taxon>Viridiplantae</taxon>
        <taxon>Chlorophyta</taxon>
        <taxon>core chlorophytes</taxon>
        <taxon>Ulvophyceae</taxon>
        <taxon>TCBD clade</taxon>
        <taxon>Bryopsidales</taxon>
        <taxon>Ostreobineae</taxon>
        <taxon>Ostreobiaceae</taxon>
        <taxon>Ostreobium</taxon>
    </lineage>
</organism>
<dbReference type="OrthoDB" id="496335at2759"/>
<evidence type="ECO:0000313" key="2">
    <source>
        <dbReference type="Proteomes" id="UP000708148"/>
    </source>
</evidence>
<evidence type="ECO:0000313" key="1">
    <source>
        <dbReference type="EMBL" id="CAD7704988.1"/>
    </source>
</evidence>
<name>A0A8S1JF48_9CHLO</name>
<proteinExistence type="predicted"/>
<dbReference type="Proteomes" id="UP000708148">
    <property type="component" value="Unassembled WGS sequence"/>
</dbReference>
<dbReference type="SUPFAM" id="SSF52821">
    <property type="entry name" value="Rhodanese/Cell cycle control phosphatase"/>
    <property type="match status" value="1"/>
</dbReference>
<reference evidence="1" key="1">
    <citation type="submission" date="2020-12" db="EMBL/GenBank/DDBJ databases">
        <authorList>
            <person name="Iha C."/>
        </authorList>
    </citation>
    <scope>NUCLEOTIDE SEQUENCE</scope>
</reference>